<organism evidence="1 2">
    <name type="scientific">Vicia faba</name>
    <name type="common">Broad bean</name>
    <name type="synonym">Faba vulgaris</name>
    <dbReference type="NCBI Taxonomy" id="3906"/>
    <lineage>
        <taxon>Eukaryota</taxon>
        <taxon>Viridiplantae</taxon>
        <taxon>Streptophyta</taxon>
        <taxon>Embryophyta</taxon>
        <taxon>Tracheophyta</taxon>
        <taxon>Spermatophyta</taxon>
        <taxon>Magnoliopsida</taxon>
        <taxon>eudicotyledons</taxon>
        <taxon>Gunneridae</taxon>
        <taxon>Pentapetalae</taxon>
        <taxon>rosids</taxon>
        <taxon>fabids</taxon>
        <taxon>Fabales</taxon>
        <taxon>Fabaceae</taxon>
        <taxon>Papilionoideae</taxon>
        <taxon>50 kb inversion clade</taxon>
        <taxon>NPAAA clade</taxon>
        <taxon>Hologalegina</taxon>
        <taxon>IRL clade</taxon>
        <taxon>Fabeae</taxon>
        <taxon>Vicia</taxon>
    </lineage>
</organism>
<evidence type="ECO:0000313" key="2">
    <source>
        <dbReference type="Proteomes" id="UP001157006"/>
    </source>
</evidence>
<accession>A0AAV1AUA6</accession>
<name>A0AAV1AUA6_VICFA</name>
<protein>
    <submittedName>
        <fullName evidence="1">Uncharacterized protein</fullName>
    </submittedName>
</protein>
<keyword evidence="2" id="KW-1185">Reference proteome</keyword>
<dbReference type="Proteomes" id="UP001157006">
    <property type="component" value="Chromosome 5"/>
</dbReference>
<gene>
    <name evidence="1" type="ORF">VFH_V111400</name>
</gene>
<evidence type="ECO:0000313" key="1">
    <source>
        <dbReference type="EMBL" id="CAI8614056.1"/>
    </source>
</evidence>
<sequence length="89" mass="10025">MLLSMGKIDEDVSRESLEKSSNTFGEFSLEWFDEDDNVLCRGIMVRNEYCGIEIMKPSCSEVCRAMEYEGLAETVVECVADKIVLNGCL</sequence>
<dbReference type="AlphaFoldDB" id="A0AAV1AUA6"/>
<dbReference type="EMBL" id="OX451740">
    <property type="protein sequence ID" value="CAI8614056.1"/>
    <property type="molecule type" value="Genomic_DNA"/>
</dbReference>
<reference evidence="1 2" key="1">
    <citation type="submission" date="2023-01" db="EMBL/GenBank/DDBJ databases">
        <authorList>
            <person name="Kreplak J."/>
        </authorList>
    </citation>
    <scope>NUCLEOTIDE SEQUENCE [LARGE SCALE GENOMIC DNA]</scope>
</reference>
<proteinExistence type="predicted"/>